<dbReference type="PROSITE" id="PS50188">
    <property type="entry name" value="B302_SPRY"/>
    <property type="match status" value="1"/>
</dbReference>
<dbReference type="Ensembl" id="ENSSMAT00000016414.2">
    <property type="protein sequence ID" value="ENSSMAP00000016214.2"/>
    <property type="gene ID" value="ENSSMAG00000009926.2"/>
</dbReference>
<organism evidence="7 8">
    <name type="scientific">Scophthalmus maximus</name>
    <name type="common">Turbot</name>
    <name type="synonym">Psetta maxima</name>
    <dbReference type="NCBI Taxonomy" id="52904"/>
    <lineage>
        <taxon>Eukaryota</taxon>
        <taxon>Metazoa</taxon>
        <taxon>Chordata</taxon>
        <taxon>Craniata</taxon>
        <taxon>Vertebrata</taxon>
        <taxon>Euteleostomi</taxon>
        <taxon>Actinopterygii</taxon>
        <taxon>Neopterygii</taxon>
        <taxon>Teleostei</taxon>
        <taxon>Neoteleostei</taxon>
        <taxon>Acanthomorphata</taxon>
        <taxon>Carangaria</taxon>
        <taxon>Pleuronectiformes</taxon>
        <taxon>Pleuronectoidei</taxon>
        <taxon>Scophthalmidae</taxon>
        <taxon>Scophthalmus</taxon>
    </lineage>
</organism>
<feature type="coiled-coil region" evidence="4">
    <location>
        <begin position="52"/>
        <end position="114"/>
    </location>
</feature>
<reference evidence="7" key="1">
    <citation type="submission" date="2023-05" db="EMBL/GenBank/DDBJ databases">
        <title>High-quality long-read genome of Scophthalmus maximus.</title>
        <authorList>
            <person name="Lien S."/>
            <person name="Martinez P."/>
        </authorList>
    </citation>
    <scope>NUCLEOTIDE SEQUENCE [LARGE SCALE GENOMIC DNA]</scope>
</reference>
<feature type="domain" description="B30.2/SPRY" evidence="6">
    <location>
        <begin position="200"/>
        <end position="386"/>
    </location>
</feature>
<dbReference type="SMART" id="SM00589">
    <property type="entry name" value="PRY"/>
    <property type="match status" value="1"/>
</dbReference>
<dbReference type="InterPro" id="IPR043136">
    <property type="entry name" value="B30.2/SPRY_sf"/>
</dbReference>
<keyword evidence="1 3" id="KW-0863">Zinc-finger</keyword>
<dbReference type="PRINTS" id="PR01407">
    <property type="entry name" value="BUTYPHLNCDUF"/>
</dbReference>
<protein>
    <recommendedName>
        <fullName evidence="9">B30.2/SPRY domain-containing protein</fullName>
    </recommendedName>
</protein>
<dbReference type="Pfam" id="PF13765">
    <property type="entry name" value="PRY"/>
    <property type="match status" value="1"/>
</dbReference>
<dbReference type="PANTHER" id="PTHR24103">
    <property type="entry name" value="E3 UBIQUITIN-PROTEIN LIGASE TRIM"/>
    <property type="match status" value="1"/>
</dbReference>
<dbReference type="SUPFAM" id="SSF49899">
    <property type="entry name" value="Concanavalin A-like lectins/glucanases"/>
    <property type="match status" value="1"/>
</dbReference>
<evidence type="ECO:0000256" key="2">
    <source>
        <dbReference type="ARBA" id="ARBA00022833"/>
    </source>
</evidence>
<dbReference type="Proteomes" id="UP000694558">
    <property type="component" value="Chromosome 5"/>
</dbReference>
<dbReference type="InterPro" id="IPR013320">
    <property type="entry name" value="ConA-like_dom_sf"/>
</dbReference>
<reference evidence="7" key="2">
    <citation type="submission" date="2025-08" db="UniProtKB">
        <authorList>
            <consortium name="Ensembl"/>
        </authorList>
    </citation>
    <scope>IDENTIFICATION</scope>
</reference>
<dbReference type="SMART" id="SM00449">
    <property type="entry name" value="SPRY"/>
    <property type="match status" value="1"/>
</dbReference>
<dbReference type="InterPro" id="IPR003879">
    <property type="entry name" value="Butyrophylin_SPRY"/>
</dbReference>
<keyword evidence="2" id="KW-0862">Zinc</keyword>
<dbReference type="GO" id="GO:0008270">
    <property type="term" value="F:zinc ion binding"/>
    <property type="evidence" value="ECO:0007669"/>
    <property type="project" value="UniProtKB-KW"/>
</dbReference>
<evidence type="ECO:0000256" key="1">
    <source>
        <dbReference type="ARBA" id="ARBA00022771"/>
    </source>
</evidence>
<evidence type="ECO:0000256" key="3">
    <source>
        <dbReference type="PROSITE-ProRule" id="PRU00024"/>
    </source>
</evidence>
<dbReference type="InterPro" id="IPR001870">
    <property type="entry name" value="B30.2/SPRY"/>
</dbReference>
<keyword evidence="4" id="KW-0175">Coiled coil</keyword>
<dbReference type="InterPro" id="IPR003877">
    <property type="entry name" value="SPRY_dom"/>
</dbReference>
<dbReference type="Gene3D" id="2.60.120.920">
    <property type="match status" value="1"/>
</dbReference>
<dbReference type="SUPFAM" id="SSF57845">
    <property type="entry name" value="B-box zinc-binding domain"/>
    <property type="match status" value="1"/>
</dbReference>
<dbReference type="InterPro" id="IPR050143">
    <property type="entry name" value="TRIM/RBCC"/>
</dbReference>
<dbReference type="CDD" id="cd12893">
    <property type="entry name" value="SPRY_PRY_TRIM35"/>
    <property type="match status" value="1"/>
</dbReference>
<evidence type="ECO:0000259" key="5">
    <source>
        <dbReference type="PROSITE" id="PS50119"/>
    </source>
</evidence>
<name>A0A8D3ACT9_SCOMX</name>
<dbReference type="PROSITE" id="PS50119">
    <property type="entry name" value="ZF_BBOX"/>
    <property type="match status" value="1"/>
</dbReference>
<dbReference type="GeneTree" id="ENSGT00970000193381"/>
<feature type="domain" description="B box-type" evidence="5">
    <location>
        <begin position="10"/>
        <end position="51"/>
    </location>
</feature>
<dbReference type="InterPro" id="IPR006574">
    <property type="entry name" value="PRY"/>
</dbReference>
<dbReference type="InterPro" id="IPR000315">
    <property type="entry name" value="Znf_B-box"/>
</dbReference>
<evidence type="ECO:0000259" key="6">
    <source>
        <dbReference type="PROSITE" id="PS50188"/>
    </source>
</evidence>
<evidence type="ECO:0000313" key="8">
    <source>
        <dbReference type="Proteomes" id="UP000694558"/>
    </source>
</evidence>
<evidence type="ECO:0008006" key="9">
    <source>
        <dbReference type="Google" id="ProtNLM"/>
    </source>
</evidence>
<keyword evidence="1 3" id="KW-0479">Metal-binding</keyword>
<evidence type="ECO:0000256" key="4">
    <source>
        <dbReference type="SAM" id="Coils"/>
    </source>
</evidence>
<dbReference type="AlphaFoldDB" id="A0A8D3ACT9"/>
<evidence type="ECO:0000313" key="7">
    <source>
        <dbReference type="Ensembl" id="ENSSMAP00000016214.2"/>
    </source>
</evidence>
<dbReference type="SMART" id="SM00336">
    <property type="entry name" value="BBOX"/>
    <property type="match status" value="1"/>
</dbReference>
<dbReference type="Pfam" id="PF00622">
    <property type="entry name" value="SPRY"/>
    <property type="match status" value="1"/>
</dbReference>
<sequence>LRPWPSGTPNLKDLCSLHGEKLRFFCLDHQHPVCVVCKDSEKHAKHRVRFIEESAKRRRQKLQKTLEPLKEKLRVFESEKSKFDQTAEHMKVQVQRTERQIREQFKKLHQFLEEEEGARMTALWEEEEQKSWMMKEKMEALVRETTAHSDAVRATEEELRAEDIHFVLNYKAAGERVQQRLLVDVPQLPPGALIDEAKNLGNLTFNVWKTMKSMVSHNPVVLDPNTANPGLILSEDLTSVRPGEVQQLPDIPERFDRSYFVLGSEGFNSGTHSWDVQVGDNTDWTLGVIEESVPRKGDIHSGLWRIGFYEGKYSAWPPSDPKSVFPEQKTFQKIRVNLDWNKGKLSFSDPDTKTHIHTFTHTFTERMFPCINIGDPCTVNLLPDKVSVKLTVVQNRKR</sequence>
<dbReference type="Gene3D" id="3.30.160.60">
    <property type="entry name" value="Classic Zinc Finger"/>
    <property type="match status" value="1"/>
</dbReference>
<accession>A0A8D3ACT9</accession>
<proteinExistence type="predicted"/>
<dbReference type="Pfam" id="PF00643">
    <property type="entry name" value="zf-B_box"/>
    <property type="match status" value="1"/>
</dbReference>